<sequence>MCRLRLKDGDKSLSGRGDVGGLGLEAGRLQGFEWGMGEELMAEAMSTVRLRRRESETALPEEICNGWNGEGKD</sequence>
<organism evidence="1 2">
    <name type="scientific">Asparagus officinalis</name>
    <name type="common">Garden asparagus</name>
    <dbReference type="NCBI Taxonomy" id="4686"/>
    <lineage>
        <taxon>Eukaryota</taxon>
        <taxon>Viridiplantae</taxon>
        <taxon>Streptophyta</taxon>
        <taxon>Embryophyta</taxon>
        <taxon>Tracheophyta</taxon>
        <taxon>Spermatophyta</taxon>
        <taxon>Magnoliopsida</taxon>
        <taxon>Liliopsida</taxon>
        <taxon>Asparagales</taxon>
        <taxon>Asparagaceae</taxon>
        <taxon>Asparagoideae</taxon>
        <taxon>Asparagus</taxon>
    </lineage>
</organism>
<dbReference type="AlphaFoldDB" id="A0A5P1E7S3"/>
<gene>
    <name evidence="1" type="ORF">A4U43_C09F14910</name>
</gene>
<reference evidence="2" key="1">
    <citation type="journal article" date="2017" name="Nat. Commun.">
        <title>The asparagus genome sheds light on the origin and evolution of a young Y chromosome.</title>
        <authorList>
            <person name="Harkess A."/>
            <person name="Zhou J."/>
            <person name="Xu C."/>
            <person name="Bowers J.E."/>
            <person name="Van der Hulst R."/>
            <person name="Ayyampalayam S."/>
            <person name="Mercati F."/>
            <person name="Riccardi P."/>
            <person name="McKain M.R."/>
            <person name="Kakrana A."/>
            <person name="Tang H."/>
            <person name="Ray J."/>
            <person name="Groenendijk J."/>
            <person name="Arikit S."/>
            <person name="Mathioni S.M."/>
            <person name="Nakano M."/>
            <person name="Shan H."/>
            <person name="Telgmann-Rauber A."/>
            <person name="Kanno A."/>
            <person name="Yue Z."/>
            <person name="Chen H."/>
            <person name="Li W."/>
            <person name="Chen Y."/>
            <person name="Xu X."/>
            <person name="Zhang Y."/>
            <person name="Luo S."/>
            <person name="Chen H."/>
            <person name="Gao J."/>
            <person name="Mao Z."/>
            <person name="Pires J.C."/>
            <person name="Luo M."/>
            <person name="Kudrna D."/>
            <person name="Wing R.A."/>
            <person name="Meyers B.C."/>
            <person name="Yi K."/>
            <person name="Kong H."/>
            <person name="Lavrijsen P."/>
            <person name="Sunseri F."/>
            <person name="Falavigna A."/>
            <person name="Ye Y."/>
            <person name="Leebens-Mack J.H."/>
            <person name="Chen G."/>
        </authorList>
    </citation>
    <scope>NUCLEOTIDE SEQUENCE [LARGE SCALE GENOMIC DNA]</scope>
    <source>
        <strain evidence="2">cv. DH0086</strain>
    </source>
</reference>
<accession>A0A5P1E7S3</accession>
<protein>
    <submittedName>
        <fullName evidence="1">Uncharacterized protein</fullName>
    </submittedName>
</protein>
<keyword evidence="2" id="KW-1185">Reference proteome</keyword>
<proteinExistence type="predicted"/>
<name>A0A5P1E7S3_ASPOF</name>
<dbReference type="Proteomes" id="UP000243459">
    <property type="component" value="Chromosome 9"/>
</dbReference>
<evidence type="ECO:0000313" key="2">
    <source>
        <dbReference type="Proteomes" id="UP000243459"/>
    </source>
</evidence>
<dbReference type="EMBL" id="CM007389">
    <property type="protein sequence ID" value="ONK58618.1"/>
    <property type="molecule type" value="Genomic_DNA"/>
</dbReference>
<evidence type="ECO:0000313" key="1">
    <source>
        <dbReference type="EMBL" id="ONK58618.1"/>
    </source>
</evidence>
<dbReference type="Gramene" id="ONK58618">
    <property type="protein sequence ID" value="ONK58618"/>
    <property type="gene ID" value="A4U43_C09F14910"/>
</dbReference>